<accession>A0A1A6AHM0</accession>
<evidence type="ECO:0000256" key="1">
    <source>
        <dbReference type="SAM" id="MobiDB-lite"/>
    </source>
</evidence>
<dbReference type="OrthoDB" id="10670762at2759"/>
<gene>
    <name evidence="3" type="ORF">I303_01384</name>
    <name evidence="4" type="ORF">I303_101375</name>
</gene>
<feature type="region of interest" description="Disordered" evidence="1">
    <location>
        <begin position="1"/>
        <end position="28"/>
    </location>
</feature>
<evidence type="ECO:0000313" key="3">
    <source>
        <dbReference type="EMBL" id="OBR89556.1"/>
    </source>
</evidence>
<feature type="compositionally biased region" description="Basic and acidic residues" evidence="1">
    <location>
        <begin position="296"/>
        <end position="305"/>
    </location>
</feature>
<keyword evidence="2" id="KW-1133">Transmembrane helix</keyword>
<name>A0A1A6AHM0_9TREE</name>
<feature type="region of interest" description="Disordered" evidence="1">
    <location>
        <begin position="267"/>
        <end position="334"/>
    </location>
</feature>
<reference evidence="3" key="1">
    <citation type="submission" date="2013-07" db="EMBL/GenBank/DDBJ databases">
        <title>The Genome Sequence of Cryptococcus dejecticola CBS10117.</title>
        <authorList>
            <consortium name="The Broad Institute Genome Sequencing Platform"/>
            <person name="Cuomo C."/>
            <person name="Litvintseva A."/>
            <person name="Chen Y."/>
            <person name="Heitman J."/>
            <person name="Sun S."/>
            <person name="Springer D."/>
            <person name="Dromer F."/>
            <person name="Young S.K."/>
            <person name="Zeng Q."/>
            <person name="Gargeya S."/>
            <person name="Fitzgerald M."/>
            <person name="Abouelleil A."/>
            <person name="Alvarado L."/>
            <person name="Berlin A.M."/>
            <person name="Chapman S.B."/>
            <person name="Dewar J."/>
            <person name="Goldberg J."/>
            <person name="Griggs A."/>
            <person name="Gujja S."/>
            <person name="Hansen M."/>
            <person name="Howarth C."/>
            <person name="Imamovic A."/>
            <person name="Larimer J."/>
            <person name="McCowan C."/>
            <person name="Murphy C."/>
            <person name="Pearson M."/>
            <person name="Priest M."/>
            <person name="Roberts A."/>
            <person name="Saif S."/>
            <person name="Shea T."/>
            <person name="Sykes S."/>
            <person name="Wortman J."/>
            <person name="Nusbaum C."/>
            <person name="Birren B."/>
        </authorList>
    </citation>
    <scope>NUCLEOTIDE SEQUENCE [LARGE SCALE GENOMIC DNA]</scope>
    <source>
        <strain evidence="3">CBS 10117</strain>
    </source>
</reference>
<sequence>MSFSASSSSSSASSSSSFVPPTPLSSSNTDLLIAQADLPSLAMVKQNVKKAENVMHEGGNLSTNDNSDPDHHHNLEMKKRESARLYKAIKESTDRILELTLTDNLESPYEAADILKPINTATYRQNRYTHGPSYEIFNEMYDLLINFVNRFAEFATRLTLLIKVFVFVIGLIGVMIQRIEMLEGKVEELGRMVKMQEGRVVQRSRTRIDGRKQAQGLIDESPQIDNDVGQSRYTRKRRFGATVPDEKEEELRAAEITRTTKPMQLNTERTMTPSPDRDTGMITPPLSNASRKRRVQKSESVEVIEKASTVRRSSRVVKPVQYKDADTEEEESMG</sequence>
<dbReference type="Proteomes" id="UP000078595">
    <property type="component" value="Chromosome 1"/>
</dbReference>
<dbReference type="GeneID" id="28965083"/>
<evidence type="ECO:0000313" key="4">
    <source>
        <dbReference type="EMBL" id="WWC58831.1"/>
    </source>
</evidence>
<reference evidence="4" key="3">
    <citation type="submission" date="2024-02" db="EMBL/GenBank/DDBJ databases">
        <title>Comparative genomics of Cryptococcus and Kwoniella reveals pathogenesis evolution and contrasting modes of karyotype evolution via chromosome fusion or intercentromeric recombination.</title>
        <authorList>
            <person name="Coelho M.A."/>
            <person name="David-Palma M."/>
            <person name="Shea T."/>
            <person name="Bowers K."/>
            <person name="McGinley-Smith S."/>
            <person name="Mohammad A.W."/>
            <person name="Gnirke A."/>
            <person name="Yurkov A.M."/>
            <person name="Nowrousian M."/>
            <person name="Sun S."/>
            <person name="Cuomo C.A."/>
            <person name="Heitman J."/>
        </authorList>
    </citation>
    <scope>NUCLEOTIDE SEQUENCE</scope>
    <source>
        <strain evidence="4">CBS 10117</strain>
    </source>
</reference>
<dbReference type="EMBL" id="CP144530">
    <property type="protein sequence ID" value="WWC58831.1"/>
    <property type="molecule type" value="Genomic_DNA"/>
</dbReference>
<feature type="compositionally biased region" description="Low complexity" evidence="1">
    <location>
        <begin position="1"/>
        <end position="18"/>
    </location>
</feature>
<dbReference type="KEGG" id="kdj:28965083"/>
<feature type="region of interest" description="Disordered" evidence="1">
    <location>
        <begin position="211"/>
        <end position="249"/>
    </location>
</feature>
<keyword evidence="2" id="KW-0472">Membrane</keyword>
<dbReference type="VEuPathDB" id="FungiDB:I303_01384"/>
<reference evidence="4" key="2">
    <citation type="submission" date="2013-07" db="EMBL/GenBank/DDBJ databases">
        <authorList>
            <consortium name="The Broad Institute Genome Sequencing Platform"/>
            <person name="Cuomo C."/>
            <person name="Litvintseva A."/>
            <person name="Chen Y."/>
            <person name="Heitman J."/>
            <person name="Sun S."/>
            <person name="Springer D."/>
            <person name="Dromer F."/>
            <person name="Young S.K."/>
            <person name="Zeng Q."/>
            <person name="Gargeya S."/>
            <person name="Fitzgerald M."/>
            <person name="Abouelleil A."/>
            <person name="Alvarado L."/>
            <person name="Berlin A.M."/>
            <person name="Chapman S.B."/>
            <person name="Dewar J."/>
            <person name="Goldberg J."/>
            <person name="Griggs A."/>
            <person name="Gujja S."/>
            <person name="Hansen M."/>
            <person name="Howarth C."/>
            <person name="Imamovic A."/>
            <person name="Larimer J."/>
            <person name="McCowan C."/>
            <person name="Murphy C."/>
            <person name="Pearson M."/>
            <person name="Priest M."/>
            <person name="Roberts A."/>
            <person name="Saif S."/>
            <person name="Shea T."/>
            <person name="Sykes S."/>
            <person name="Wortman J."/>
            <person name="Nusbaum C."/>
            <person name="Birren B."/>
        </authorList>
    </citation>
    <scope>NUCLEOTIDE SEQUENCE</scope>
    <source>
        <strain evidence="4">CBS 10117</strain>
    </source>
</reference>
<evidence type="ECO:0000313" key="5">
    <source>
        <dbReference type="Proteomes" id="UP000078595"/>
    </source>
</evidence>
<feature type="transmembrane region" description="Helical" evidence="2">
    <location>
        <begin position="154"/>
        <end position="176"/>
    </location>
</feature>
<dbReference type="AlphaFoldDB" id="A0A1A6AHM0"/>
<dbReference type="RefSeq" id="XP_018267398.1">
    <property type="nucleotide sequence ID" value="XM_018404744.1"/>
</dbReference>
<protein>
    <submittedName>
        <fullName evidence="3">Uncharacterized protein</fullName>
    </submittedName>
</protein>
<keyword evidence="5" id="KW-1185">Reference proteome</keyword>
<evidence type="ECO:0000256" key="2">
    <source>
        <dbReference type="SAM" id="Phobius"/>
    </source>
</evidence>
<keyword evidence="2" id="KW-0812">Transmembrane</keyword>
<dbReference type="EMBL" id="KI894027">
    <property type="protein sequence ID" value="OBR89556.1"/>
    <property type="molecule type" value="Genomic_DNA"/>
</dbReference>
<proteinExistence type="predicted"/>
<organism evidence="3">
    <name type="scientific">Kwoniella dejecticola CBS 10117</name>
    <dbReference type="NCBI Taxonomy" id="1296121"/>
    <lineage>
        <taxon>Eukaryota</taxon>
        <taxon>Fungi</taxon>
        <taxon>Dikarya</taxon>
        <taxon>Basidiomycota</taxon>
        <taxon>Agaricomycotina</taxon>
        <taxon>Tremellomycetes</taxon>
        <taxon>Tremellales</taxon>
        <taxon>Cryptococcaceae</taxon>
        <taxon>Kwoniella</taxon>
    </lineage>
</organism>